<proteinExistence type="predicted"/>
<feature type="transmembrane region" description="Helical" evidence="2">
    <location>
        <begin position="26"/>
        <end position="50"/>
    </location>
</feature>
<keyword evidence="4" id="KW-1185">Reference proteome</keyword>
<evidence type="ECO:0000313" key="3">
    <source>
        <dbReference type="EMBL" id="GAA1812387.1"/>
    </source>
</evidence>
<dbReference type="Proteomes" id="UP001500002">
    <property type="component" value="Unassembled WGS sequence"/>
</dbReference>
<reference evidence="3 4" key="1">
    <citation type="journal article" date="2019" name="Int. J. Syst. Evol. Microbiol.">
        <title>The Global Catalogue of Microorganisms (GCM) 10K type strain sequencing project: providing services to taxonomists for standard genome sequencing and annotation.</title>
        <authorList>
            <consortium name="The Broad Institute Genomics Platform"/>
            <consortium name="The Broad Institute Genome Sequencing Center for Infectious Disease"/>
            <person name="Wu L."/>
            <person name="Ma J."/>
        </authorList>
    </citation>
    <scope>NUCLEOTIDE SEQUENCE [LARGE SCALE GENOMIC DNA]</scope>
    <source>
        <strain evidence="3 4">JCM 14322</strain>
    </source>
</reference>
<feature type="compositionally biased region" description="Basic and acidic residues" evidence="1">
    <location>
        <begin position="154"/>
        <end position="163"/>
    </location>
</feature>
<sequence length="163" mass="17645">MTAAAAAPPPAVKAPWYLTVLRASAWLLYTWVVVGVVSLTLRVFLLLFGANPTADFSALVLRVSDSYLQPFRDIFPPRPVSETSYLDVSAIFAIIVYGLFAGLVSAGIAALSRHVIRAEQRQRDELARQLLTQQAADSMAAVPPAGAPSAPYRLPDDQERPPI</sequence>
<dbReference type="RefSeq" id="WP_344296125.1">
    <property type="nucleotide sequence ID" value="NZ_BAAANJ010000007.1"/>
</dbReference>
<feature type="transmembrane region" description="Helical" evidence="2">
    <location>
        <begin position="88"/>
        <end position="111"/>
    </location>
</feature>
<keyword evidence="2" id="KW-0812">Transmembrane</keyword>
<evidence type="ECO:0008006" key="5">
    <source>
        <dbReference type="Google" id="ProtNLM"/>
    </source>
</evidence>
<name>A0ABN2M770_9MICO</name>
<gene>
    <name evidence="3" type="ORF">GCM10009749_22000</name>
</gene>
<dbReference type="InterPro" id="IPR003425">
    <property type="entry name" value="CCB3/YggT"/>
</dbReference>
<accession>A0ABN2M770</accession>
<evidence type="ECO:0000256" key="1">
    <source>
        <dbReference type="SAM" id="MobiDB-lite"/>
    </source>
</evidence>
<protein>
    <recommendedName>
        <fullName evidence="5">YggT family protein</fullName>
    </recommendedName>
</protein>
<comment type="caution">
    <text evidence="3">The sequence shown here is derived from an EMBL/GenBank/DDBJ whole genome shotgun (WGS) entry which is preliminary data.</text>
</comment>
<keyword evidence="2" id="KW-0472">Membrane</keyword>
<dbReference type="EMBL" id="BAAANJ010000007">
    <property type="protein sequence ID" value="GAA1812387.1"/>
    <property type="molecule type" value="Genomic_DNA"/>
</dbReference>
<evidence type="ECO:0000313" key="4">
    <source>
        <dbReference type="Proteomes" id="UP001500002"/>
    </source>
</evidence>
<organism evidence="3 4">
    <name type="scientific">Agromyces neolithicus</name>
    <dbReference type="NCBI Taxonomy" id="269420"/>
    <lineage>
        <taxon>Bacteria</taxon>
        <taxon>Bacillati</taxon>
        <taxon>Actinomycetota</taxon>
        <taxon>Actinomycetes</taxon>
        <taxon>Micrococcales</taxon>
        <taxon>Microbacteriaceae</taxon>
        <taxon>Agromyces</taxon>
    </lineage>
</organism>
<keyword evidence="2" id="KW-1133">Transmembrane helix</keyword>
<feature type="region of interest" description="Disordered" evidence="1">
    <location>
        <begin position="135"/>
        <end position="163"/>
    </location>
</feature>
<dbReference type="Pfam" id="PF02325">
    <property type="entry name" value="CCB3_YggT"/>
    <property type="match status" value="1"/>
</dbReference>
<evidence type="ECO:0000256" key="2">
    <source>
        <dbReference type="SAM" id="Phobius"/>
    </source>
</evidence>
<feature type="compositionally biased region" description="Low complexity" evidence="1">
    <location>
        <begin position="140"/>
        <end position="151"/>
    </location>
</feature>